<evidence type="ECO:0000313" key="9">
    <source>
        <dbReference type="Proteomes" id="UP000679220"/>
    </source>
</evidence>
<dbReference type="Pfam" id="PF00884">
    <property type="entry name" value="Sulfatase"/>
    <property type="match status" value="1"/>
</dbReference>
<dbReference type="Proteomes" id="UP000679220">
    <property type="component" value="Unassembled WGS sequence"/>
</dbReference>
<sequence>MIGKATLFVVALVLTLGVQAKPRKTDRQPNILIFYVDDLGWMDLSCQGSEFYETPAIDQLADEGIRFTQAYTAHPRCVPARYGVMTGKYPARGHVPGRGGLVADDVTIAEALKEGGYATFFTGKWHLLFKDKEGNMPEMQGFDINVAGGAAGSPPTYWYPYRKGESTPAGRKGLKKTEIHGLENGQEGEYITDRLTDETVQFMQQHVQQKPDEPFFVFLSHYGVHTPFEAKPELVAKYKKKLKSEMSYDLPEYEKTITGDTKLRQDFPVYAAMIESIDQSMAKVCQTLEELGVADNTIIIFTADNGGLSTRGNTRQLATSNYPLRYGKGWLYEGGIREAFIVKWPGVTPQGQVSDALVTGTDIYPTVLQMAGLPQRPKDHIDGVDVTGAIKGQVFNRETPIFWHSPMGRPTSTGDRNSTAVRLGDYKLVDWYDEGTIELYNLKDDIGEQHNLAEQMPEKAGELHQLVKEWRASIDAEILDPSKNKWSKKAAH</sequence>
<dbReference type="AlphaFoldDB" id="A0A941F423"/>
<dbReference type="InterPro" id="IPR000917">
    <property type="entry name" value="Sulfatase_N"/>
</dbReference>
<evidence type="ECO:0000256" key="4">
    <source>
        <dbReference type="ARBA" id="ARBA00022729"/>
    </source>
</evidence>
<evidence type="ECO:0000259" key="7">
    <source>
        <dbReference type="Pfam" id="PF00884"/>
    </source>
</evidence>
<evidence type="ECO:0000256" key="2">
    <source>
        <dbReference type="ARBA" id="ARBA00008779"/>
    </source>
</evidence>
<dbReference type="SUPFAM" id="SSF53649">
    <property type="entry name" value="Alkaline phosphatase-like"/>
    <property type="match status" value="1"/>
</dbReference>
<evidence type="ECO:0000256" key="1">
    <source>
        <dbReference type="ARBA" id="ARBA00001913"/>
    </source>
</evidence>
<keyword evidence="6" id="KW-0106">Calcium</keyword>
<keyword evidence="5" id="KW-0378">Hydrolase</keyword>
<comment type="similarity">
    <text evidence="2">Belongs to the sulfatase family.</text>
</comment>
<dbReference type="Gene3D" id="3.40.720.10">
    <property type="entry name" value="Alkaline Phosphatase, subunit A"/>
    <property type="match status" value="1"/>
</dbReference>
<dbReference type="CDD" id="cd16144">
    <property type="entry name" value="ARS_like"/>
    <property type="match status" value="1"/>
</dbReference>
<dbReference type="PANTHER" id="PTHR42693:SF42">
    <property type="entry name" value="ARYLSULFATASE G"/>
    <property type="match status" value="1"/>
</dbReference>
<reference evidence="8" key="2">
    <citation type="submission" date="2021-04" db="EMBL/GenBank/DDBJ databases">
        <authorList>
            <person name="Zhang T."/>
            <person name="Zhang Y."/>
            <person name="Lu D."/>
            <person name="Zuo D."/>
            <person name="Du Z."/>
        </authorList>
    </citation>
    <scope>NUCLEOTIDE SEQUENCE</scope>
    <source>
        <strain evidence="8">JR1</strain>
    </source>
</reference>
<dbReference type="Gene3D" id="3.30.1120.10">
    <property type="match status" value="1"/>
</dbReference>
<dbReference type="PANTHER" id="PTHR42693">
    <property type="entry name" value="ARYLSULFATASE FAMILY MEMBER"/>
    <property type="match status" value="1"/>
</dbReference>
<evidence type="ECO:0000256" key="3">
    <source>
        <dbReference type="ARBA" id="ARBA00022723"/>
    </source>
</evidence>
<organism evidence="8 9">
    <name type="scientific">Carboxylicivirga sediminis</name>
    <dbReference type="NCBI Taxonomy" id="2006564"/>
    <lineage>
        <taxon>Bacteria</taxon>
        <taxon>Pseudomonadati</taxon>
        <taxon>Bacteroidota</taxon>
        <taxon>Bacteroidia</taxon>
        <taxon>Marinilabiliales</taxon>
        <taxon>Marinilabiliaceae</taxon>
        <taxon>Carboxylicivirga</taxon>
    </lineage>
</organism>
<dbReference type="GO" id="GO:0046872">
    <property type="term" value="F:metal ion binding"/>
    <property type="evidence" value="ECO:0007669"/>
    <property type="project" value="UniProtKB-KW"/>
</dbReference>
<dbReference type="InterPro" id="IPR017850">
    <property type="entry name" value="Alkaline_phosphatase_core_sf"/>
</dbReference>
<keyword evidence="9" id="KW-1185">Reference proteome</keyword>
<keyword evidence="3" id="KW-0479">Metal-binding</keyword>
<reference evidence="8" key="1">
    <citation type="journal article" date="2018" name="Int. J. Syst. Evol. Microbiol.">
        <title>Carboxylicivirga sediminis sp. nov., isolated from coastal sediment.</title>
        <authorList>
            <person name="Wang F.Q."/>
            <person name="Ren L.H."/>
            <person name="Zou R.J."/>
            <person name="Sun Y.Z."/>
            <person name="Liu X.J."/>
            <person name="Jiang F."/>
            <person name="Liu L.J."/>
        </authorList>
    </citation>
    <scope>NUCLEOTIDE SEQUENCE</scope>
    <source>
        <strain evidence="8">JR1</strain>
    </source>
</reference>
<accession>A0A941F423</accession>
<feature type="domain" description="Sulfatase N-terminal" evidence="7">
    <location>
        <begin position="29"/>
        <end position="372"/>
    </location>
</feature>
<evidence type="ECO:0000256" key="5">
    <source>
        <dbReference type="ARBA" id="ARBA00022801"/>
    </source>
</evidence>
<keyword evidence="4" id="KW-0732">Signal</keyword>
<dbReference type="InterPro" id="IPR050738">
    <property type="entry name" value="Sulfatase"/>
</dbReference>
<gene>
    <name evidence="8" type="ORF">KDU71_12460</name>
</gene>
<dbReference type="RefSeq" id="WP_212191407.1">
    <property type="nucleotide sequence ID" value="NZ_JAGTAR010000018.1"/>
</dbReference>
<protein>
    <submittedName>
        <fullName evidence="8">Sulfatase</fullName>
    </submittedName>
</protein>
<comment type="caution">
    <text evidence="8">The sequence shown here is derived from an EMBL/GenBank/DDBJ whole genome shotgun (WGS) entry which is preliminary data.</text>
</comment>
<dbReference type="GO" id="GO:0004065">
    <property type="term" value="F:arylsulfatase activity"/>
    <property type="evidence" value="ECO:0007669"/>
    <property type="project" value="TreeGrafter"/>
</dbReference>
<proteinExistence type="inferred from homology"/>
<dbReference type="EMBL" id="JAGTAR010000018">
    <property type="protein sequence ID" value="MBR8536376.1"/>
    <property type="molecule type" value="Genomic_DNA"/>
</dbReference>
<evidence type="ECO:0000256" key="6">
    <source>
        <dbReference type="ARBA" id="ARBA00022837"/>
    </source>
</evidence>
<name>A0A941F423_9BACT</name>
<comment type="cofactor">
    <cofactor evidence="1">
        <name>Ca(2+)</name>
        <dbReference type="ChEBI" id="CHEBI:29108"/>
    </cofactor>
</comment>
<evidence type="ECO:0000313" key="8">
    <source>
        <dbReference type="EMBL" id="MBR8536376.1"/>
    </source>
</evidence>